<evidence type="ECO:0000313" key="2">
    <source>
        <dbReference type="Proteomes" id="UP001148018"/>
    </source>
</evidence>
<name>A0A9Q0I8T1_9TELE</name>
<reference evidence="1" key="1">
    <citation type="submission" date="2022-07" db="EMBL/GenBank/DDBJ databases">
        <title>Chromosome-level genome of Muraenolepis orangiensis.</title>
        <authorList>
            <person name="Kim J."/>
        </authorList>
    </citation>
    <scope>NUCLEOTIDE SEQUENCE</scope>
    <source>
        <strain evidence="1">KU_S4_2022</strain>
        <tissue evidence="1">Muscle</tissue>
    </source>
</reference>
<comment type="caution">
    <text evidence="1">The sequence shown here is derived from an EMBL/GenBank/DDBJ whole genome shotgun (WGS) entry which is preliminary data.</text>
</comment>
<protein>
    <submittedName>
        <fullName evidence="1">Uncharacterized protein</fullName>
    </submittedName>
</protein>
<dbReference type="AlphaFoldDB" id="A0A9Q0I8T1"/>
<proteinExistence type="predicted"/>
<dbReference type="Proteomes" id="UP001148018">
    <property type="component" value="Unassembled WGS sequence"/>
</dbReference>
<gene>
    <name evidence="1" type="ORF">NHX12_011441</name>
</gene>
<accession>A0A9Q0I8T1</accession>
<evidence type="ECO:0000313" key="1">
    <source>
        <dbReference type="EMBL" id="KAJ3587846.1"/>
    </source>
</evidence>
<organism evidence="1 2">
    <name type="scientific">Muraenolepis orangiensis</name>
    <name type="common">Patagonian moray cod</name>
    <dbReference type="NCBI Taxonomy" id="630683"/>
    <lineage>
        <taxon>Eukaryota</taxon>
        <taxon>Metazoa</taxon>
        <taxon>Chordata</taxon>
        <taxon>Craniata</taxon>
        <taxon>Vertebrata</taxon>
        <taxon>Euteleostomi</taxon>
        <taxon>Actinopterygii</taxon>
        <taxon>Neopterygii</taxon>
        <taxon>Teleostei</taxon>
        <taxon>Neoteleostei</taxon>
        <taxon>Acanthomorphata</taxon>
        <taxon>Zeiogadaria</taxon>
        <taxon>Gadariae</taxon>
        <taxon>Gadiformes</taxon>
        <taxon>Muraenolepidoidei</taxon>
        <taxon>Muraenolepididae</taxon>
        <taxon>Muraenolepis</taxon>
    </lineage>
</organism>
<keyword evidence="2" id="KW-1185">Reference proteome</keyword>
<feature type="non-terminal residue" evidence="1">
    <location>
        <position position="124"/>
    </location>
</feature>
<sequence length="124" mass="14624">VLGYCGTDDSLPWLICYGCSLYSSDMLENTSDGPLFDAWYQELPPRLHHNSPGNSHCTEISFTDHRYVTRSDTHHGRHNWRLEGRPDLWVNRVVAMQRQHFSRHHCPKQHEKHENAHFLILCFK</sequence>
<feature type="non-terminal residue" evidence="1">
    <location>
        <position position="1"/>
    </location>
</feature>
<dbReference type="EMBL" id="JANIIK010000116">
    <property type="protein sequence ID" value="KAJ3587846.1"/>
    <property type="molecule type" value="Genomic_DNA"/>
</dbReference>